<feature type="region of interest" description="Disordered" evidence="1">
    <location>
        <begin position="200"/>
        <end position="268"/>
    </location>
</feature>
<accession>A0A9W2UDY7</accession>
<gene>
    <name evidence="3" type="primary">LOC109264771</name>
</gene>
<dbReference type="GeneID" id="109264771"/>
<evidence type="ECO:0000313" key="2">
    <source>
        <dbReference type="Proteomes" id="UP001165780"/>
    </source>
</evidence>
<dbReference type="AlphaFoldDB" id="A0A9W2UDY7"/>
<feature type="region of interest" description="Disordered" evidence="1">
    <location>
        <begin position="132"/>
        <end position="160"/>
    </location>
</feature>
<feature type="region of interest" description="Disordered" evidence="1">
    <location>
        <begin position="75"/>
        <end position="106"/>
    </location>
</feature>
<name>A0A9W2UDY7_PANPR</name>
<proteinExistence type="predicted"/>
<evidence type="ECO:0000313" key="3">
    <source>
        <dbReference type="RefSeq" id="XP_053744514.1"/>
    </source>
</evidence>
<keyword evidence="2" id="KW-1185">Reference proteome</keyword>
<feature type="compositionally biased region" description="Gly residues" evidence="1">
    <location>
        <begin position="137"/>
        <end position="147"/>
    </location>
</feature>
<sequence>MGIRSNLPVLCPVRGKDSITTLCLVECGLHTRRILQAGTDLIPWRGGGGWEGWGGHPCGTSGWTALTPGTHCPLPREGPPGRERSAVSGPRGWGAGERGGDSPGTTGRLKSWLWGSNRSACFSKPLSSAETETGPLCGRGPGAGGIPGPRQDPGSRTLPPAVRLKPVQLGERVEVQKGTPGRGRASRQGHTAFLSAAQLSPPWSVGAHPPAKGHGGPLSWTRISAARKPRQRHLPCEADSSFPLISSFRHKTRQVKHPVEETQTSPKQ</sequence>
<reference evidence="3" key="1">
    <citation type="submission" date="2025-08" db="UniProtKB">
        <authorList>
            <consortium name="RefSeq"/>
        </authorList>
    </citation>
    <scope>IDENTIFICATION</scope>
    <source>
        <tissue evidence="3">Whole blood</tissue>
    </source>
</reference>
<evidence type="ECO:0000256" key="1">
    <source>
        <dbReference type="SAM" id="MobiDB-lite"/>
    </source>
</evidence>
<dbReference type="Proteomes" id="UP001165780">
    <property type="component" value="Unplaced"/>
</dbReference>
<protein>
    <submittedName>
        <fullName evidence="3">Uncharacterized protein LOC109264771</fullName>
    </submittedName>
</protein>
<organism evidence="2 3">
    <name type="scientific">Panthera pardus</name>
    <name type="common">Leopard</name>
    <name type="synonym">Felis pardus</name>
    <dbReference type="NCBI Taxonomy" id="9691"/>
    <lineage>
        <taxon>Eukaryota</taxon>
        <taxon>Metazoa</taxon>
        <taxon>Chordata</taxon>
        <taxon>Craniata</taxon>
        <taxon>Vertebrata</taxon>
        <taxon>Euteleostomi</taxon>
        <taxon>Mammalia</taxon>
        <taxon>Eutheria</taxon>
        <taxon>Laurasiatheria</taxon>
        <taxon>Carnivora</taxon>
        <taxon>Feliformia</taxon>
        <taxon>Felidae</taxon>
        <taxon>Pantherinae</taxon>
        <taxon>Panthera</taxon>
    </lineage>
</organism>
<dbReference type="RefSeq" id="XP_053744514.1">
    <property type="nucleotide sequence ID" value="XM_053888539.1"/>
</dbReference>